<dbReference type="GO" id="GO:0019878">
    <property type="term" value="P:lysine biosynthetic process via aminoadipic acid"/>
    <property type="evidence" value="ECO:0007669"/>
    <property type="project" value="TreeGrafter"/>
</dbReference>
<dbReference type="PANTHER" id="PTHR12215:SF10">
    <property type="entry name" value="L-AMINOADIPATE-SEMIALDEHYDE DEHYDROGENASE-PHOSPHOPANTETHEINYL TRANSFERASE"/>
    <property type="match status" value="1"/>
</dbReference>
<dbReference type="PANTHER" id="PTHR12215">
    <property type="entry name" value="PHOSPHOPANTETHEINE TRANSFERASE"/>
    <property type="match status" value="1"/>
</dbReference>
<dbReference type="Gene3D" id="3.90.470.20">
    <property type="entry name" value="4'-phosphopantetheinyl transferase domain"/>
    <property type="match status" value="2"/>
</dbReference>
<evidence type="ECO:0000313" key="6">
    <source>
        <dbReference type="Proteomes" id="UP000317010"/>
    </source>
</evidence>
<name>A0A562TSA6_9SPHI</name>
<feature type="domain" description="4'-phosphopantetheinyl transferase" evidence="3">
    <location>
        <begin position="165"/>
        <end position="229"/>
    </location>
</feature>
<keyword evidence="2 5" id="KW-0808">Transferase</keyword>
<dbReference type="Proteomes" id="UP000317010">
    <property type="component" value="Unassembled WGS sequence"/>
</dbReference>
<gene>
    <name evidence="5" type="ORF">JN11_04087</name>
</gene>
<proteinExistence type="inferred from homology"/>
<keyword evidence="6" id="KW-1185">Reference proteome</keyword>
<reference evidence="5 6" key="1">
    <citation type="submission" date="2019-07" db="EMBL/GenBank/DDBJ databases">
        <title>Genomic Encyclopedia of Archaeal and Bacterial Type Strains, Phase II (KMG-II): from individual species to whole genera.</title>
        <authorList>
            <person name="Goeker M."/>
        </authorList>
    </citation>
    <scope>NUCLEOTIDE SEQUENCE [LARGE SCALE GENOMIC DNA]</scope>
    <source>
        <strain evidence="5 6">ATCC BAA-1854</strain>
    </source>
</reference>
<accession>A0A562TSA6</accession>
<dbReference type="OrthoDB" id="9808281at2"/>
<dbReference type="InterPro" id="IPR050559">
    <property type="entry name" value="P-Pant_transferase_sf"/>
</dbReference>
<sequence length="278" mass="31985">MINYLQKYCRNAWMQLLINKLIFFYPKKRLSFSSMSLSKVTNNSFDDINWLDHTDCDYIVKDQSIDAWRINISKNLSKLDYFAPLLNTAEIARGNKYYQTKDKNRFTISRGALRHILGLYLHLPPASIIFSTGINKKPFVENQSGIQFNISHSGDWILIAIAKSAIGVDVEFINPSFHFTDVLEDNFSIDEIKQIKDKSPIETFFKFWTRKESITKTTGKGLDENLKLIPATDGTHFVDSVIIDSIANLYISTFKLNTEYIGSIGSNSPTSNLRFWDY</sequence>
<evidence type="ECO:0000259" key="4">
    <source>
        <dbReference type="Pfam" id="PF22624"/>
    </source>
</evidence>
<dbReference type="InterPro" id="IPR037143">
    <property type="entry name" value="4-PPantetheinyl_Trfase_dom_sf"/>
</dbReference>
<evidence type="ECO:0000259" key="3">
    <source>
        <dbReference type="Pfam" id="PF01648"/>
    </source>
</evidence>
<dbReference type="GO" id="GO:0008897">
    <property type="term" value="F:holo-[acyl-carrier-protein] synthase activity"/>
    <property type="evidence" value="ECO:0007669"/>
    <property type="project" value="InterPro"/>
</dbReference>
<dbReference type="Pfam" id="PF22624">
    <property type="entry name" value="AASDHPPT_N"/>
    <property type="match status" value="1"/>
</dbReference>
<dbReference type="GO" id="GO:0000287">
    <property type="term" value="F:magnesium ion binding"/>
    <property type="evidence" value="ECO:0007669"/>
    <property type="project" value="InterPro"/>
</dbReference>
<protein>
    <submittedName>
        <fullName evidence="5">4'-phosphopantetheinyl transferase</fullName>
    </submittedName>
</protein>
<comment type="similarity">
    <text evidence="1">Belongs to the P-Pant transferase superfamily. Gsp/Sfp/HetI/AcpT family.</text>
</comment>
<dbReference type="InterPro" id="IPR008278">
    <property type="entry name" value="4-PPantetheinyl_Trfase_dom"/>
</dbReference>
<dbReference type="AlphaFoldDB" id="A0A562TSA6"/>
<comment type="caution">
    <text evidence="5">The sequence shown here is derived from an EMBL/GenBank/DDBJ whole genome shotgun (WGS) entry which is preliminary data.</text>
</comment>
<dbReference type="Pfam" id="PF01648">
    <property type="entry name" value="ACPS"/>
    <property type="match status" value="1"/>
</dbReference>
<dbReference type="SUPFAM" id="SSF56214">
    <property type="entry name" value="4'-phosphopantetheinyl transferase"/>
    <property type="match status" value="2"/>
</dbReference>
<dbReference type="GO" id="GO:0005829">
    <property type="term" value="C:cytosol"/>
    <property type="evidence" value="ECO:0007669"/>
    <property type="project" value="TreeGrafter"/>
</dbReference>
<feature type="domain" description="4'-phosphopantetheinyl transferase N-terminal" evidence="4">
    <location>
        <begin position="80"/>
        <end position="160"/>
    </location>
</feature>
<evidence type="ECO:0000256" key="1">
    <source>
        <dbReference type="ARBA" id="ARBA00010990"/>
    </source>
</evidence>
<dbReference type="EMBL" id="VLLI01000013">
    <property type="protein sequence ID" value="TWI96353.1"/>
    <property type="molecule type" value="Genomic_DNA"/>
</dbReference>
<dbReference type="InterPro" id="IPR055066">
    <property type="entry name" value="AASDHPPT_N"/>
</dbReference>
<evidence type="ECO:0000313" key="5">
    <source>
        <dbReference type="EMBL" id="TWI96353.1"/>
    </source>
</evidence>
<evidence type="ECO:0000256" key="2">
    <source>
        <dbReference type="ARBA" id="ARBA00022679"/>
    </source>
</evidence>
<organism evidence="5 6">
    <name type="scientific">Mucilaginibacter frigoritolerans</name>
    <dbReference type="NCBI Taxonomy" id="652788"/>
    <lineage>
        <taxon>Bacteria</taxon>
        <taxon>Pseudomonadati</taxon>
        <taxon>Bacteroidota</taxon>
        <taxon>Sphingobacteriia</taxon>
        <taxon>Sphingobacteriales</taxon>
        <taxon>Sphingobacteriaceae</taxon>
        <taxon>Mucilaginibacter</taxon>
    </lineage>
</organism>